<sequence>MLPASHVTSLSALNRQKSNRNQVVLRRCVVSSAGDEDDGCPMAAYTLGRPVPSIGVVGGFIPNSDQWTSSCGSYLQPKAMPGARLNDPMDARNYETYDDNRVHQKPMQSIKRYRFEKAVQVEGKISTQSPR</sequence>
<evidence type="ECO:0000313" key="3">
    <source>
        <dbReference type="Proteomes" id="UP000030765"/>
    </source>
</evidence>
<gene>
    <name evidence="1" type="ORF">ZHAS_00005523</name>
</gene>
<dbReference type="EMBL" id="ATLV01013858">
    <property type="status" value="NOT_ANNOTATED_CDS"/>
    <property type="molecule type" value="Genomic_DNA"/>
</dbReference>
<keyword evidence="3" id="KW-1185">Reference proteome</keyword>
<reference evidence="1 3" key="1">
    <citation type="journal article" date="2014" name="BMC Genomics">
        <title>Genome sequence of Anopheles sinensis provides insight into genetics basis of mosquito competence for malaria parasites.</title>
        <authorList>
            <person name="Zhou D."/>
            <person name="Zhang D."/>
            <person name="Ding G."/>
            <person name="Shi L."/>
            <person name="Hou Q."/>
            <person name="Ye Y."/>
            <person name="Xu Y."/>
            <person name="Zhou H."/>
            <person name="Xiong C."/>
            <person name="Li S."/>
            <person name="Yu J."/>
            <person name="Hong S."/>
            <person name="Yu X."/>
            <person name="Zou P."/>
            <person name="Chen C."/>
            <person name="Chang X."/>
            <person name="Wang W."/>
            <person name="Lv Y."/>
            <person name="Sun Y."/>
            <person name="Ma L."/>
            <person name="Shen B."/>
            <person name="Zhu C."/>
        </authorList>
    </citation>
    <scope>NUCLEOTIDE SEQUENCE [LARGE SCALE GENOMIC DNA]</scope>
</reference>
<evidence type="ECO:0000313" key="2">
    <source>
        <dbReference type="EnsemblMetazoa" id="ASIC005523-PA"/>
    </source>
</evidence>
<reference evidence="2" key="2">
    <citation type="submission" date="2020-05" db="UniProtKB">
        <authorList>
            <consortium name="EnsemblMetazoa"/>
        </authorList>
    </citation>
    <scope>IDENTIFICATION</scope>
</reference>
<evidence type="ECO:0000313" key="1">
    <source>
        <dbReference type="EMBL" id="KFB38210.1"/>
    </source>
</evidence>
<dbReference type="EMBL" id="KE524905">
    <property type="protein sequence ID" value="KFB38210.1"/>
    <property type="molecule type" value="Genomic_DNA"/>
</dbReference>
<proteinExistence type="predicted"/>
<organism evidence="1">
    <name type="scientific">Anopheles sinensis</name>
    <name type="common">Mosquito</name>
    <dbReference type="NCBI Taxonomy" id="74873"/>
    <lineage>
        <taxon>Eukaryota</taxon>
        <taxon>Metazoa</taxon>
        <taxon>Ecdysozoa</taxon>
        <taxon>Arthropoda</taxon>
        <taxon>Hexapoda</taxon>
        <taxon>Insecta</taxon>
        <taxon>Pterygota</taxon>
        <taxon>Neoptera</taxon>
        <taxon>Endopterygota</taxon>
        <taxon>Diptera</taxon>
        <taxon>Nematocera</taxon>
        <taxon>Culicoidea</taxon>
        <taxon>Culicidae</taxon>
        <taxon>Anophelinae</taxon>
        <taxon>Anopheles</taxon>
    </lineage>
</organism>
<dbReference type="AlphaFoldDB" id="A0A084VJR6"/>
<dbReference type="Proteomes" id="UP000030765">
    <property type="component" value="Unassembled WGS sequence"/>
</dbReference>
<protein>
    <submittedName>
        <fullName evidence="1 2">Uncharacterized protein</fullName>
    </submittedName>
</protein>
<dbReference type="VEuPathDB" id="VectorBase:ASIC005523"/>
<accession>A0A084VJR6</accession>
<dbReference type="EnsemblMetazoa" id="ASIC005523-RA">
    <property type="protein sequence ID" value="ASIC005523-PA"/>
    <property type="gene ID" value="ASIC005523"/>
</dbReference>
<name>A0A084VJR6_ANOSI</name>